<dbReference type="InterPro" id="IPR017871">
    <property type="entry name" value="ABC_transporter-like_CS"/>
</dbReference>
<dbReference type="PROSITE" id="PS50893">
    <property type="entry name" value="ABC_TRANSPORTER_2"/>
    <property type="match status" value="1"/>
</dbReference>
<dbReference type="CDD" id="cd03293">
    <property type="entry name" value="ABC_NrtD_SsuB_transporters"/>
    <property type="match status" value="1"/>
</dbReference>
<evidence type="ECO:0000313" key="7">
    <source>
        <dbReference type="Proteomes" id="UP001604043"/>
    </source>
</evidence>
<dbReference type="Pfam" id="PF00005">
    <property type="entry name" value="ABC_tran"/>
    <property type="match status" value="1"/>
</dbReference>
<evidence type="ECO:0000313" key="6">
    <source>
        <dbReference type="EMBL" id="MFG1251019.1"/>
    </source>
</evidence>
<reference evidence="6 7" key="1">
    <citation type="submission" date="2024-02" db="EMBL/GenBank/DDBJ databases">
        <title>Expansion and revision of Xanthobacter and proposal of Roseixanthobacter gen. nov.</title>
        <authorList>
            <person name="Soltysiak M.P.M."/>
            <person name="Jalihal A."/>
            <person name="Ory A."/>
            <person name="Chrisophersen C."/>
            <person name="Lee A.D."/>
            <person name="Boulton J."/>
            <person name="Springer M."/>
        </authorList>
    </citation>
    <scope>NUCLEOTIDE SEQUENCE [LARGE SCALE GENOMIC DNA]</scope>
    <source>
        <strain evidence="6 7">CB5</strain>
    </source>
</reference>
<evidence type="ECO:0000256" key="1">
    <source>
        <dbReference type="ARBA" id="ARBA00005417"/>
    </source>
</evidence>
<dbReference type="InterPro" id="IPR050166">
    <property type="entry name" value="ABC_transporter_ATP-bind"/>
</dbReference>
<keyword evidence="4 6" id="KW-0067">ATP-binding</keyword>
<keyword evidence="2" id="KW-0813">Transport</keyword>
<dbReference type="EMBL" id="JBAFUR010000001">
    <property type="protein sequence ID" value="MFG1251019.1"/>
    <property type="molecule type" value="Genomic_DNA"/>
</dbReference>
<dbReference type="InterPro" id="IPR027417">
    <property type="entry name" value="P-loop_NTPase"/>
</dbReference>
<accession>A0ABW6ZB56</accession>
<keyword evidence="3" id="KW-0547">Nucleotide-binding</keyword>
<dbReference type="Gene3D" id="3.40.50.300">
    <property type="entry name" value="P-loop containing nucleotide triphosphate hydrolases"/>
    <property type="match status" value="1"/>
</dbReference>
<dbReference type="PANTHER" id="PTHR42788:SF13">
    <property type="entry name" value="ALIPHATIC SULFONATES IMPORT ATP-BINDING PROTEIN SSUB"/>
    <property type="match status" value="1"/>
</dbReference>
<comment type="caution">
    <text evidence="6">The sequence shown here is derived from an EMBL/GenBank/DDBJ whole genome shotgun (WGS) entry which is preliminary data.</text>
</comment>
<comment type="similarity">
    <text evidence="1">Belongs to the ABC transporter superfamily.</text>
</comment>
<keyword evidence="7" id="KW-1185">Reference proteome</keyword>
<feature type="domain" description="ABC transporter" evidence="5">
    <location>
        <begin position="15"/>
        <end position="243"/>
    </location>
</feature>
<evidence type="ECO:0000256" key="4">
    <source>
        <dbReference type="ARBA" id="ARBA00022840"/>
    </source>
</evidence>
<evidence type="ECO:0000256" key="3">
    <source>
        <dbReference type="ARBA" id="ARBA00022741"/>
    </source>
</evidence>
<dbReference type="PROSITE" id="PS00211">
    <property type="entry name" value="ABC_TRANSPORTER_1"/>
    <property type="match status" value="1"/>
</dbReference>
<dbReference type="Proteomes" id="UP001604043">
    <property type="component" value="Unassembled WGS sequence"/>
</dbReference>
<dbReference type="RefSeq" id="WP_394006615.1">
    <property type="nucleotide sequence ID" value="NZ_JBAFUR010000001.1"/>
</dbReference>
<organism evidence="6 7">
    <name type="scientific">Xanthobacter aminoxidans</name>
    <dbReference type="NCBI Taxonomy" id="186280"/>
    <lineage>
        <taxon>Bacteria</taxon>
        <taxon>Pseudomonadati</taxon>
        <taxon>Pseudomonadota</taxon>
        <taxon>Alphaproteobacteria</taxon>
        <taxon>Hyphomicrobiales</taxon>
        <taxon>Xanthobacteraceae</taxon>
        <taxon>Xanthobacter</taxon>
    </lineage>
</organism>
<dbReference type="SMART" id="SM00382">
    <property type="entry name" value="AAA"/>
    <property type="match status" value="1"/>
</dbReference>
<dbReference type="GO" id="GO:0005524">
    <property type="term" value="F:ATP binding"/>
    <property type="evidence" value="ECO:0007669"/>
    <property type="project" value="UniProtKB-KW"/>
</dbReference>
<name>A0ABW6ZB56_9HYPH</name>
<gene>
    <name evidence="6" type="ORF">V5F30_02305</name>
</gene>
<evidence type="ECO:0000259" key="5">
    <source>
        <dbReference type="PROSITE" id="PS50893"/>
    </source>
</evidence>
<dbReference type="InterPro" id="IPR003593">
    <property type="entry name" value="AAA+_ATPase"/>
</dbReference>
<proteinExistence type="inferred from homology"/>
<sequence>MNQGVTPVNQMAQALSIEGINKVFERTGKPSVEALRDINLTIREGEFVSIVGASGSGKSTLLRIIDGLLPASSGVVKVSGHTVTRPGADRAMVFQQDALLPWKPVIENVAYGLTIAGTPKRDAHATAQRFIDMAGLKGFEQHYPHQLSGGMRQRVNVARALAVNPKILLLDEPFAALDAQTREIMQTELLNIWQKSGTTVLLITHQIDEAVFLSDRVIVFSARPGSVREEIPIPLPRPRALEVKRHEAFGALVDRIWHLIEHEVRSAVADNRA</sequence>
<dbReference type="InterPro" id="IPR003439">
    <property type="entry name" value="ABC_transporter-like_ATP-bd"/>
</dbReference>
<evidence type="ECO:0000256" key="2">
    <source>
        <dbReference type="ARBA" id="ARBA00022448"/>
    </source>
</evidence>
<protein>
    <submittedName>
        <fullName evidence="6">ABC transporter ATP-binding protein</fullName>
    </submittedName>
</protein>
<dbReference type="PANTHER" id="PTHR42788">
    <property type="entry name" value="TAURINE IMPORT ATP-BINDING PROTEIN-RELATED"/>
    <property type="match status" value="1"/>
</dbReference>
<dbReference type="SUPFAM" id="SSF52540">
    <property type="entry name" value="P-loop containing nucleoside triphosphate hydrolases"/>
    <property type="match status" value="1"/>
</dbReference>